<name>A0ABT6Y157_ALISE</name>
<comment type="caution">
    <text evidence="2">The sequence shown here is derived from an EMBL/GenBank/DDBJ whole genome shotgun (WGS) entry which is preliminary data.</text>
</comment>
<reference evidence="2 3" key="1">
    <citation type="submission" date="2023-04" db="EMBL/GenBank/DDBJ databases">
        <title>A. sendaiensis sub sp. chiapanensis a novel subspecie with specific adaptation in bacterial cell wall isolated from an active volcano.</title>
        <authorList>
            <person name="Alvarez Gutierrez P.E."/>
            <person name="Ortiz Cortes L.Y."/>
        </authorList>
    </citation>
    <scope>NUCLEOTIDE SEQUENCE [LARGE SCALE GENOMIC DNA]</scope>
    <source>
        <strain evidence="2 3">PA2</strain>
    </source>
</reference>
<dbReference type="Proteomes" id="UP001529245">
    <property type="component" value="Unassembled WGS sequence"/>
</dbReference>
<evidence type="ECO:0000313" key="3">
    <source>
        <dbReference type="Proteomes" id="UP001529245"/>
    </source>
</evidence>
<keyword evidence="3" id="KW-1185">Reference proteome</keyword>
<accession>A0ABT6Y157</accession>
<gene>
    <name evidence="2" type="ORF">QID03_13055</name>
</gene>
<evidence type="ECO:0000256" key="1">
    <source>
        <dbReference type="SAM" id="MobiDB-lite"/>
    </source>
</evidence>
<dbReference type="EMBL" id="JASGCB010000032">
    <property type="protein sequence ID" value="MDI9261088.1"/>
    <property type="molecule type" value="Genomic_DNA"/>
</dbReference>
<evidence type="ECO:0000313" key="2">
    <source>
        <dbReference type="EMBL" id="MDI9261088.1"/>
    </source>
</evidence>
<organism evidence="2 3">
    <name type="scientific">Alicyclobacillus sendaiensis PA2</name>
    <dbReference type="NCBI Taxonomy" id="3029425"/>
    <lineage>
        <taxon>Bacteria</taxon>
        <taxon>Bacillati</taxon>
        <taxon>Bacillota</taxon>
        <taxon>Bacilli</taxon>
        <taxon>Bacillales</taxon>
        <taxon>Alicyclobacillaceae</taxon>
        <taxon>Alicyclobacillus</taxon>
    </lineage>
</organism>
<dbReference type="RefSeq" id="WP_283204494.1">
    <property type="nucleotide sequence ID" value="NZ_JASGCB010000032.1"/>
</dbReference>
<feature type="region of interest" description="Disordered" evidence="1">
    <location>
        <begin position="1"/>
        <end position="22"/>
    </location>
</feature>
<sequence length="160" mass="16840">MATSAVAATTPLYNLPSDTNGGNPISLSSTQFEQELQAIQAALQQLHSSDPAPYVGQPMDPPPSTLPQPYQAYWTASQYLALNQDGLCETQAQEVHQDLVVAGEDQTLITGEMAALLGNGVANGQTALVGYNGQAYYVTNRDGQIYAGLVPDPVSPQTSA</sequence>
<proteinExistence type="predicted"/>
<protein>
    <submittedName>
        <fullName evidence="2">Uncharacterized protein</fullName>
    </submittedName>
</protein>